<dbReference type="AlphaFoldDB" id="A0A1C7LYJ7"/>
<evidence type="ECO:0000256" key="4">
    <source>
        <dbReference type="ARBA" id="ARBA00022989"/>
    </source>
</evidence>
<keyword evidence="4" id="KW-1133">Transmembrane helix</keyword>
<dbReference type="Pfam" id="PF13896">
    <property type="entry name" value="Glyco_transf_49"/>
    <property type="match status" value="1"/>
</dbReference>
<evidence type="ECO:0000313" key="8">
    <source>
        <dbReference type="Proteomes" id="UP000092993"/>
    </source>
</evidence>
<reference evidence="7 8" key="1">
    <citation type="submission" date="2016-03" db="EMBL/GenBank/DDBJ databases">
        <title>Whole genome sequencing of Grifola frondosa 9006-11.</title>
        <authorList>
            <person name="Min B."/>
            <person name="Park H."/>
            <person name="Kim J.-G."/>
            <person name="Cho H."/>
            <person name="Oh Y.-L."/>
            <person name="Kong W.-S."/>
            <person name="Choi I.-G."/>
        </authorList>
    </citation>
    <scope>NUCLEOTIDE SEQUENCE [LARGE SCALE GENOMIC DNA]</scope>
    <source>
        <strain evidence="7 8">9006-11</strain>
    </source>
</reference>
<comment type="caution">
    <text evidence="7">The sequence shown here is derived from an EMBL/GenBank/DDBJ whole genome shotgun (WGS) entry which is preliminary data.</text>
</comment>
<dbReference type="InterPro" id="IPR051292">
    <property type="entry name" value="Xyl/GlcA_transferase"/>
</dbReference>
<keyword evidence="5" id="KW-0472">Membrane</keyword>
<dbReference type="PANTHER" id="PTHR12270:SF25">
    <property type="entry name" value="GLYCOSYLTRANSFERASE-LIKE PROTEIN LARGE"/>
    <property type="match status" value="1"/>
</dbReference>
<gene>
    <name evidence="7" type="ORF">A0H81_10486</name>
</gene>
<keyword evidence="2" id="KW-0812">Transmembrane</keyword>
<protein>
    <submittedName>
        <fullName evidence="7">Uncharacterized protein</fullName>
    </submittedName>
</protein>
<dbReference type="OrthoDB" id="2603374at2759"/>
<keyword evidence="6" id="KW-0325">Glycoprotein</keyword>
<evidence type="ECO:0000256" key="1">
    <source>
        <dbReference type="ARBA" id="ARBA00004606"/>
    </source>
</evidence>
<dbReference type="GO" id="GO:0016020">
    <property type="term" value="C:membrane"/>
    <property type="evidence" value="ECO:0007669"/>
    <property type="project" value="UniProtKB-SubCell"/>
</dbReference>
<name>A0A1C7LYJ7_GRIFR</name>
<evidence type="ECO:0000256" key="2">
    <source>
        <dbReference type="ARBA" id="ARBA00022692"/>
    </source>
</evidence>
<evidence type="ECO:0000256" key="5">
    <source>
        <dbReference type="ARBA" id="ARBA00023136"/>
    </source>
</evidence>
<dbReference type="Proteomes" id="UP000092993">
    <property type="component" value="Unassembled WGS sequence"/>
</dbReference>
<organism evidence="7 8">
    <name type="scientific">Grifola frondosa</name>
    <name type="common">Maitake</name>
    <name type="synonym">Polyporus frondosus</name>
    <dbReference type="NCBI Taxonomy" id="5627"/>
    <lineage>
        <taxon>Eukaryota</taxon>
        <taxon>Fungi</taxon>
        <taxon>Dikarya</taxon>
        <taxon>Basidiomycota</taxon>
        <taxon>Agaricomycotina</taxon>
        <taxon>Agaricomycetes</taxon>
        <taxon>Polyporales</taxon>
        <taxon>Grifolaceae</taxon>
        <taxon>Grifola</taxon>
    </lineage>
</organism>
<keyword evidence="3" id="KW-0735">Signal-anchor</keyword>
<keyword evidence="8" id="KW-1185">Reference proteome</keyword>
<evidence type="ECO:0000313" key="7">
    <source>
        <dbReference type="EMBL" id="OBZ69783.1"/>
    </source>
</evidence>
<comment type="subcellular location">
    <subcellularLocation>
        <location evidence="1">Membrane</location>
        <topology evidence="1">Single-pass type II membrane protein</topology>
    </subcellularLocation>
</comment>
<accession>A0A1C7LYJ7</accession>
<sequence>MSKSVSWCDERFTGYGGNKAACLFEMYLSGVSFYVLADHFIIHQSHKYEEEARKEERKYNRKLYSDFKEETCLRYIHRYLRDGTLHTPRGFNVQEECKKIKNVARIAAQVSLLPLFMEKEGRIHSRRQEAKSGARSILLHKSMPVLLQAQPPDGVHGEGKTYGPLRSATRTIHYCVYYLLVDSSQNHLPYRMAQRGDGLPIRLDTNSLYIHTIPLDGPSFHWAFVHVDHNGTATRHQWAPTTKDAYGPEAYVEQSLPTGPGTLTNSMQILGYFRVTDYNAMDITSFRQMCSEIFSVSYPTAQQNRQAGVTCRTWVTHVLGRIIAPERAQEIEKMGVHCPCGGPSLIIRWVEESRKACDVSVPSFGAGICAMDLYETMA</sequence>
<dbReference type="PANTHER" id="PTHR12270">
    <property type="entry name" value="GLYCOSYLTRANSFERASE-RELATED"/>
    <property type="match status" value="1"/>
</dbReference>
<dbReference type="GO" id="GO:0042285">
    <property type="term" value="F:xylosyltransferase activity"/>
    <property type="evidence" value="ECO:0007669"/>
    <property type="project" value="TreeGrafter"/>
</dbReference>
<dbReference type="EMBL" id="LUGG01000015">
    <property type="protein sequence ID" value="OBZ69783.1"/>
    <property type="molecule type" value="Genomic_DNA"/>
</dbReference>
<evidence type="ECO:0000256" key="6">
    <source>
        <dbReference type="ARBA" id="ARBA00023180"/>
    </source>
</evidence>
<dbReference type="GO" id="GO:0015020">
    <property type="term" value="F:glucuronosyltransferase activity"/>
    <property type="evidence" value="ECO:0007669"/>
    <property type="project" value="TreeGrafter"/>
</dbReference>
<proteinExistence type="predicted"/>
<evidence type="ECO:0000256" key="3">
    <source>
        <dbReference type="ARBA" id="ARBA00022968"/>
    </source>
</evidence>
<dbReference type="GO" id="GO:0035269">
    <property type="term" value="P:protein O-linked glycosylation via mannose"/>
    <property type="evidence" value="ECO:0007669"/>
    <property type="project" value="TreeGrafter"/>
</dbReference>